<dbReference type="HOGENOM" id="CLU_1941236_0_0_1"/>
<keyword evidence="4" id="KW-1185">Reference proteome</keyword>
<dbReference type="Proteomes" id="UP000002051">
    <property type="component" value="Chromosome 6"/>
</dbReference>
<feature type="region of interest" description="Disordered" evidence="1">
    <location>
        <begin position="102"/>
        <end position="130"/>
    </location>
</feature>
<organism evidence="2 4">
    <name type="scientific">Medicago truncatula</name>
    <name type="common">Barrel medic</name>
    <name type="synonym">Medicago tribuloides</name>
    <dbReference type="NCBI Taxonomy" id="3880"/>
    <lineage>
        <taxon>Eukaryota</taxon>
        <taxon>Viridiplantae</taxon>
        <taxon>Streptophyta</taxon>
        <taxon>Embryophyta</taxon>
        <taxon>Tracheophyta</taxon>
        <taxon>Spermatophyta</taxon>
        <taxon>Magnoliopsida</taxon>
        <taxon>eudicotyledons</taxon>
        <taxon>Gunneridae</taxon>
        <taxon>Pentapetalae</taxon>
        <taxon>rosids</taxon>
        <taxon>fabids</taxon>
        <taxon>Fabales</taxon>
        <taxon>Fabaceae</taxon>
        <taxon>Papilionoideae</taxon>
        <taxon>50 kb inversion clade</taxon>
        <taxon>NPAAA clade</taxon>
        <taxon>Hologalegina</taxon>
        <taxon>IRL clade</taxon>
        <taxon>Trifolieae</taxon>
        <taxon>Medicago</taxon>
    </lineage>
</organism>
<dbReference type="AlphaFoldDB" id="A0A072U8M3"/>
<gene>
    <name evidence="2" type="ordered locus">MTR_6g039100</name>
</gene>
<evidence type="ECO:0000313" key="4">
    <source>
        <dbReference type="Proteomes" id="UP000002051"/>
    </source>
</evidence>
<reference evidence="2 4" key="1">
    <citation type="journal article" date="2011" name="Nature">
        <title>The Medicago genome provides insight into the evolution of rhizobial symbioses.</title>
        <authorList>
            <person name="Young N.D."/>
            <person name="Debelle F."/>
            <person name="Oldroyd G.E."/>
            <person name="Geurts R."/>
            <person name="Cannon S.B."/>
            <person name="Udvardi M.K."/>
            <person name="Benedito V.A."/>
            <person name="Mayer K.F."/>
            <person name="Gouzy J."/>
            <person name="Schoof H."/>
            <person name="Van de Peer Y."/>
            <person name="Proost S."/>
            <person name="Cook D.R."/>
            <person name="Meyers B.C."/>
            <person name="Spannagl M."/>
            <person name="Cheung F."/>
            <person name="De Mita S."/>
            <person name="Krishnakumar V."/>
            <person name="Gundlach H."/>
            <person name="Zhou S."/>
            <person name="Mudge J."/>
            <person name="Bharti A.K."/>
            <person name="Murray J.D."/>
            <person name="Naoumkina M.A."/>
            <person name="Rosen B."/>
            <person name="Silverstein K.A."/>
            <person name="Tang H."/>
            <person name="Rombauts S."/>
            <person name="Zhao P.X."/>
            <person name="Zhou P."/>
            <person name="Barbe V."/>
            <person name="Bardou P."/>
            <person name="Bechner M."/>
            <person name="Bellec A."/>
            <person name="Berger A."/>
            <person name="Berges H."/>
            <person name="Bidwell S."/>
            <person name="Bisseling T."/>
            <person name="Choisne N."/>
            <person name="Couloux A."/>
            <person name="Denny R."/>
            <person name="Deshpande S."/>
            <person name="Dai X."/>
            <person name="Doyle J.J."/>
            <person name="Dudez A.M."/>
            <person name="Farmer A.D."/>
            <person name="Fouteau S."/>
            <person name="Franken C."/>
            <person name="Gibelin C."/>
            <person name="Gish J."/>
            <person name="Goldstein S."/>
            <person name="Gonzalez A.J."/>
            <person name="Green P.J."/>
            <person name="Hallab A."/>
            <person name="Hartog M."/>
            <person name="Hua A."/>
            <person name="Humphray S.J."/>
            <person name="Jeong D.H."/>
            <person name="Jing Y."/>
            <person name="Jocker A."/>
            <person name="Kenton S.M."/>
            <person name="Kim D.J."/>
            <person name="Klee K."/>
            <person name="Lai H."/>
            <person name="Lang C."/>
            <person name="Lin S."/>
            <person name="Macmil S.L."/>
            <person name="Magdelenat G."/>
            <person name="Matthews L."/>
            <person name="McCorrison J."/>
            <person name="Monaghan E.L."/>
            <person name="Mun J.H."/>
            <person name="Najar F.Z."/>
            <person name="Nicholson C."/>
            <person name="Noirot C."/>
            <person name="O'Bleness M."/>
            <person name="Paule C.R."/>
            <person name="Poulain J."/>
            <person name="Prion F."/>
            <person name="Qin B."/>
            <person name="Qu C."/>
            <person name="Retzel E.F."/>
            <person name="Riddle C."/>
            <person name="Sallet E."/>
            <person name="Samain S."/>
            <person name="Samson N."/>
            <person name="Sanders I."/>
            <person name="Saurat O."/>
            <person name="Scarpelli C."/>
            <person name="Schiex T."/>
            <person name="Segurens B."/>
            <person name="Severin A.J."/>
            <person name="Sherrier D.J."/>
            <person name="Shi R."/>
            <person name="Sims S."/>
            <person name="Singer S.R."/>
            <person name="Sinharoy S."/>
            <person name="Sterck L."/>
            <person name="Viollet A."/>
            <person name="Wang B.B."/>
            <person name="Wang K."/>
            <person name="Wang M."/>
            <person name="Wang X."/>
            <person name="Warfsmann J."/>
            <person name="Weissenbach J."/>
            <person name="White D.D."/>
            <person name="White J.D."/>
            <person name="Wiley G.B."/>
            <person name="Wincker P."/>
            <person name="Xing Y."/>
            <person name="Yang L."/>
            <person name="Yao Z."/>
            <person name="Ying F."/>
            <person name="Zhai J."/>
            <person name="Zhou L."/>
            <person name="Zuber A."/>
            <person name="Denarie J."/>
            <person name="Dixon R.A."/>
            <person name="May G.D."/>
            <person name="Schwartz D.C."/>
            <person name="Rogers J."/>
            <person name="Quetier F."/>
            <person name="Town C.D."/>
            <person name="Roe B.A."/>
        </authorList>
    </citation>
    <scope>NUCLEOTIDE SEQUENCE [LARGE SCALE GENOMIC DNA]</scope>
    <source>
        <strain evidence="2">A17</strain>
        <strain evidence="3 4">cv. Jemalong A17</strain>
    </source>
</reference>
<name>A0A072U8M3_MEDTR</name>
<sequence>MVVFSTSRFWCRGMLLNQKLHAQGSNKEFHLPDKRIPAWFDHQVYGRDASITFWFRQKIPAISLCLVAHLSSCLRLSRSDNIRSSVMLQMSIARFSHSTLHKNTEKCNPGHEASSGKSTSNEKDGTKIEL</sequence>
<proteinExistence type="predicted"/>
<accession>A0A072U8M3</accession>
<evidence type="ECO:0000313" key="3">
    <source>
        <dbReference type="EnsemblPlants" id="KEH25997"/>
    </source>
</evidence>
<reference evidence="3" key="3">
    <citation type="submission" date="2015-04" db="UniProtKB">
        <authorList>
            <consortium name="EnsemblPlants"/>
        </authorList>
    </citation>
    <scope>IDENTIFICATION</scope>
    <source>
        <strain evidence="3">cv. Jemalong A17</strain>
    </source>
</reference>
<reference evidence="2 4" key="2">
    <citation type="journal article" date="2014" name="BMC Genomics">
        <title>An improved genome release (version Mt4.0) for the model legume Medicago truncatula.</title>
        <authorList>
            <person name="Tang H."/>
            <person name="Krishnakumar V."/>
            <person name="Bidwell S."/>
            <person name="Rosen B."/>
            <person name="Chan A."/>
            <person name="Zhou S."/>
            <person name="Gentzbittel L."/>
            <person name="Childs K.L."/>
            <person name="Yandell M."/>
            <person name="Gundlach H."/>
            <person name="Mayer K.F."/>
            <person name="Schwartz D.C."/>
            <person name="Town C.D."/>
        </authorList>
    </citation>
    <scope>GENOME REANNOTATION</scope>
    <source>
        <strain evidence="2">A17</strain>
        <strain evidence="3 4">cv. Jemalong A17</strain>
    </source>
</reference>
<feature type="compositionally biased region" description="Basic and acidic residues" evidence="1">
    <location>
        <begin position="120"/>
        <end position="130"/>
    </location>
</feature>
<dbReference type="EnsemblPlants" id="KEH25997">
    <property type="protein sequence ID" value="KEH25997"/>
    <property type="gene ID" value="MTR_6g039100"/>
</dbReference>
<evidence type="ECO:0000313" key="2">
    <source>
        <dbReference type="EMBL" id="KEH25997.1"/>
    </source>
</evidence>
<dbReference type="EMBL" id="CM001222">
    <property type="protein sequence ID" value="KEH25997.1"/>
    <property type="molecule type" value="Genomic_DNA"/>
</dbReference>
<protein>
    <submittedName>
        <fullName evidence="2 3">Uncharacterized protein</fullName>
    </submittedName>
</protein>
<evidence type="ECO:0000256" key="1">
    <source>
        <dbReference type="SAM" id="MobiDB-lite"/>
    </source>
</evidence>